<evidence type="ECO:0000256" key="6">
    <source>
        <dbReference type="ARBA" id="ARBA00023136"/>
    </source>
</evidence>
<dbReference type="AlphaFoldDB" id="A0A9P0E559"/>
<evidence type="ECO:0000256" key="2">
    <source>
        <dbReference type="ARBA" id="ARBA00010430"/>
    </source>
</evidence>
<feature type="transmembrane region" description="Helical" evidence="7">
    <location>
        <begin position="7"/>
        <end position="26"/>
    </location>
</feature>
<dbReference type="EMBL" id="OV725077">
    <property type="protein sequence ID" value="CAH1391070.1"/>
    <property type="molecule type" value="Genomic_DNA"/>
</dbReference>
<dbReference type="OrthoDB" id="2014333at2759"/>
<keyword evidence="9" id="KW-1185">Reference proteome</keyword>
<dbReference type="PANTHER" id="PTHR16433:SF0">
    <property type="entry name" value="DOLICHOL-PHOSPHATE MANNOSYLTRANSFERASE SUBUNIT 3"/>
    <property type="match status" value="1"/>
</dbReference>
<evidence type="ECO:0000256" key="7">
    <source>
        <dbReference type="RuleBase" id="RU365085"/>
    </source>
</evidence>
<feature type="transmembrane region" description="Helical" evidence="7">
    <location>
        <begin position="38"/>
        <end position="62"/>
    </location>
</feature>
<proteinExistence type="inferred from homology"/>
<keyword evidence="4 7" id="KW-0256">Endoplasmic reticulum</keyword>
<dbReference type="GO" id="GO:0005789">
    <property type="term" value="C:endoplasmic reticulum membrane"/>
    <property type="evidence" value="ECO:0007669"/>
    <property type="project" value="UniProtKB-SubCell"/>
</dbReference>
<evidence type="ECO:0000313" key="9">
    <source>
        <dbReference type="Proteomes" id="UP001152798"/>
    </source>
</evidence>
<organism evidence="8 9">
    <name type="scientific">Nezara viridula</name>
    <name type="common">Southern green stink bug</name>
    <name type="synonym">Cimex viridulus</name>
    <dbReference type="NCBI Taxonomy" id="85310"/>
    <lineage>
        <taxon>Eukaryota</taxon>
        <taxon>Metazoa</taxon>
        <taxon>Ecdysozoa</taxon>
        <taxon>Arthropoda</taxon>
        <taxon>Hexapoda</taxon>
        <taxon>Insecta</taxon>
        <taxon>Pterygota</taxon>
        <taxon>Neoptera</taxon>
        <taxon>Paraneoptera</taxon>
        <taxon>Hemiptera</taxon>
        <taxon>Heteroptera</taxon>
        <taxon>Panheteroptera</taxon>
        <taxon>Pentatomomorpha</taxon>
        <taxon>Pentatomoidea</taxon>
        <taxon>Pentatomidae</taxon>
        <taxon>Pentatominae</taxon>
        <taxon>Nezara</taxon>
    </lineage>
</organism>
<evidence type="ECO:0000256" key="4">
    <source>
        <dbReference type="ARBA" id="ARBA00022824"/>
    </source>
</evidence>
<comment type="pathway">
    <text evidence="7">Protein modification; protein glycosylation.</text>
</comment>
<keyword evidence="3 7" id="KW-0812">Transmembrane</keyword>
<dbReference type="InterPro" id="IPR013174">
    <property type="entry name" value="DPM3"/>
</dbReference>
<gene>
    <name evidence="8" type="ORF">NEZAVI_LOCUS2158</name>
</gene>
<dbReference type="Proteomes" id="UP001152798">
    <property type="component" value="Chromosome 1"/>
</dbReference>
<evidence type="ECO:0000256" key="3">
    <source>
        <dbReference type="ARBA" id="ARBA00022692"/>
    </source>
</evidence>
<evidence type="ECO:0000313" key="8">
    <source>
        <dbReference type="EMBL" id="CAH1391070.1"/>
    </source>
</evidence>
<comment type="subcellular location">
    <subcellularLocation>
        <location evidence="1 7">Endoplasmic reticulum membrane</location>
        <topology evidence="1 7">Multi-pass membrane protein</topology>
    </subcellularLocation>
</comment>
<sequence length="92" mass="10957">MTKLLEWLCFLLVYFVTWLLVLTKYINLNISDEWNSFVVYFPVYTVFLVGIYSLIVVLWRVYSFNDCPEAAKELQQQIKAAREDLKLKGLRI</sequence>
<dbReference type="GO" id="GO:0033185">
    <property type="term" value="C:dolichol-phosphate-mannose synthase complex"/>
    <property type="evidence" value="ECO:0007669"/>
    <property type="project" value="TreeGrafter"/>
</dbReference>
<comment type="function">
    <text evidence="7">Stabilizer subunit of the dolichol-phosphate mannose (DPM) synthase complex; tethers catalytic subunit to the ER.</text>
</comment>
<dbReference type="Pfam" id="PF08285">
    <property type="entry name" value="DPM3"/>
    <property type="match status" value="1"/>
</dbReference>
<keyword evidence="5 7" id="KW-1133">Transmembrane helix</keyword>
<comment type="similarity">
    <text evidence="2 7">Belongs to the DPM3 family.</text>
</comment>
<evidence type="ECO:0000256" key="1">
    <source>
        <dbReference type="ARBA" id="ARBA00004477"/>
    </source>
</evidence>
<accession>A0A9P0E559</accession>
<dbReference type="PANTHER" id="PTHR16433">
    <property type="entry name" value="DOLICHOL-PHOSPHATE MANNOSYLTRANSFERASE SUBUNIT 3"/>
    <property type="match status" value="1"/>
</dbReference>
<keyword evidence="6 7" id="KW-0472">Membrane</keyword>
<comment type="subunit">
    <text evidence="7">Component of the dolichol-phosphate mannose (DPM) synthase complex.</text>
</comment>
<dbReference type="GO" id="GO:0006506">
    <property type="term" value="P:GPI anchor biosynthetic process"/>
    <property type="evidence" value="ECO:0007669"/>
    <property type="project" value="TreeGrafter"/>
</dbReference>
<name>A0A9P0E559_NEZVI</name>
<reference evidence="8" key="1">
    <citation type="submission" date="2022-01" db="EMBL/GenBank/DDBJ databases">
        <authorList>
            <person name="King R."/>
        </authorList>
    </citation>
    <scope>NUCLEOTIDE SEQUENCE</scope>
</reference>
<evidence type="ECO:0000256" key="5">
    <source>
        <dbReference type="ARBA" id="ARBA00022989"/>
    </source>
</evidence>
<protein>
    <recommendedName>
        <fullName evidence="7">Dolichol-phosphate mannosyltransferase subunit 3</fullName>
    </recommendedName>
</protein>